<dbReference type="GO" id="GO:0004659">
    <property type="term" value="F:prenyltransferase activity"/>
    <property type="evidence" value="ECO:0007669"/>
    <property type="project" value="InterPro"/>
</dbReference>
<dbReference type="InterPro" id="IPR044878">
    <property type="entry name" value="UbiA_sf"/>
</dbReference>
<dbReference type="KEGG" id="paur:FGL86_14155"/>
<feature type="transmembrane region" description="Helical" evidence="9">
    <location>
        <begin position="272"/>
        <end position="296"/>
    </location>
</feature>
<dbReference type="PANTHER" id="PTHR13929:SF0">
    <property type="entry name" value="UBIA PRENYLTRANSFERASE DOMAIN-CONTAINING PROTEIN 1"/>
    <property type="match status" value="1"/>
</dbReference>
<keyword evidence="5 10" id="KW-0808">Transferase</keyword>
<dbReference type="Proteomes" id="UP000321272">
    <property type="component" value="Chromosome"/>
</dbReference>
<feature type="transmembrane region" description="Helical" evidence="9">
    <location>
        <begin position="121"/>
        <end position="138"/>
    </location>
</feature>
<gene>
    <name evidence="10" type="ORF">FGL86_14155</name>
</gene>
<evidence type="ECO:0000313" key="10">
    <source>
        <dbReference type="EMBL" id="QEA40107.1"/>
    </source>
</evidence>
<keyword evidence="4" id="KW-1003">Cell membrane</keyword>
<keyword evidence="7 9" id="KW-1133">Transmembrane helix</keyword>
<keyword evidence="11" id="KW-1185">Reference proteome</keyword>
<evidence type="ECO:0000256" key="1">
    <source>
        <dbReference type="ARBA" id="ARBA00004141"/>
    </source>
</evidence>
<feature type="transmembrane region" description="Helical" evidence="9">
    <location>
        <begin position="40"/>
        <end position="59"/>
    </location>
</feature>
<evidence type="ECO:0000256" key="4">
    <source>
        <dbReference type="ARBA" id="ARBA00022475"/>
    </source>
</evidence>
<evidence type="ECO:0000256" key="9">
    <source>
        <dbReference type="SAM" id="Phobius"/>
    </source>
</evidence>
<dbReference type="CDD" id="cd13962">
    <property type="entry name" value="PT_UbiA_UBIAD1"/>
    <property type="match status" value="1"/>
</dbReference>
<dbReference type="OrthoDB" id="3344514at2"/>
<evidence type="ECO:0000256" key="7">
    <source>
        <dbReference type="ARBA" id="ARBA00022989"/>
    </source>
</evidence>
<evidence type="ECO:0000256" key="8">
    <source>
        <dbReference type="ARBA" id="ARBA00023136"/>
    </source>
</evidence>
<dbReference type="EMBL" id="CP042382">
    <property type="protein sequence ID" value="QEA40107.1"/>
    <property type="molecule type" value="Genomic_DNA"/>
</dbReference>
<evidence type="ECO:0000256" key="3">
    <source>
        <dbReference type="ARBA" id="ARBA00022428"/>
    </source>
</evidence>
<dbReference type="UniPathway" id="UPA00079"/>
<feature type="transmembrane region" description="Helical" evidence="9">
    <location>
        <begin position="95"/>
        <end position="115"/>
    </location>
</feature>
<dbReference type="GO" id="GO:0009234">
    <property type="term" value="P:menaquinone biosynthetic process"/>
    <property type="evidence" value="ECO:0007669"/>
    <property type="project" value="UniProtKB-UniPathway"/>
</dbReference>
<organism evidence="10 11">
    <name type="scientific">Pistricoccus aurantiacus</name>
    <dbReference type="NCBI Taxonomy" id="1883414"/>
    <lineage>
        <taxon>Bacteria</taxon>
        <taxon>Pseudomonadati</taxon>
        <taxon>Pseudomonadota</taxon>
        <taxon>Gammaproteobacteria</taxon>
        <taxon>Oceanospirillales</taxon>
        <taxon>Halomonadaceae</taxon>
        <taxon>Pistricoccus</taxon>
    </lineage>
</organism>
<evidence type="ECO:0000256" key="6">
    <source>
        <dbReference type="ARBA" id="ARBA00022692"/>
    </source>
</evidence>
<comment type="pathway">
    <text evidence="2">Quinol/quinone metabolism; menaquinone biosynthesis.</text>
</comment>
<dbReference type="RefSeq" id="WP_147185181.1">
    <property type="nucleotide sequence ID" value="NZ_CP042382.1"/>
</dbReference>
<feature type="transmembrane region" description="Helical" evidence="9">
    <location>
        <begin position="243"/>
        <end position="260"/>
    </location>
</feature>
<keyword evidence="3" id="KW-0474">Menaquinone biosynthesis</keyword>
<dbReference type="GO" id="GO:0016020">
    <property type="term" value="C:membrane"/>
    <property type="evidence" value="ECO:0007669"/>
    <property type="project" value="UniProtKB-SubCell"/>
</dbReference>
<dbReference type="PANTHER" id="PTHR13929">
    <property type="entry name" value="1,4-DIHYDROXY-2-NAPHTHOATE OCTAPRENYLTRANSFERASE"/>
    <property type="match status" value="1"/>
</dbReference>
<dbReference type="PIRSF" id="PIRSF005355">
    <property type="entry name" value="UBIAD1"/>
    <property type="match status" value="1"/>
</dbReference>
<feature type="transmembrane region" description="Helical" evidence="9">
    <location>
        <begin position="215"/>
        <end position="237"/>
    </location>
</feature>
<dbReference type="AlphaFoldDB" id="A0A5B8SVG4"/>
<name>A0A5B8SVG4_9GAMM</name>
<evidence type="ECO:0000256" key="2">
    <source>
        <dbReference type="ARBA" id="ARBA00004863"/>
    </source>
</evidence>
<feature type="transmembrane region" description="Helical" evidence="9">
    <location>
        <begin position="145"/>
        <end position="167"/>
    </location>
</feature>
<reference evidence="10 11" key="1">
    <citation type="submission" date="2019-06" db="EMBL/GenBank/DDBJ databases">
        <title>Genome analyses of bacteria isolated from kimchi.</title>
        <authorList>
            <person name="Lee S."/>
            <person name="Ahn S."/>
            <person name="Roh S."/>
        </authorList>
    </citation>
    <scope>NUCLEOTIDE SEQUENCE [LARGE SCALE GENOMIC DNA]</scope>
    <source>
        <strain evidence="10 11">CBA4606</strain>
    </source>
</reference>
<proteinExistence type="predicted"/>
<evidence type="ECO:0000313" key="11">
    <source>
        <dbReference type="Proteomes" id="UP000321272"/>
    </source>
</evidence>
<keyword evidence="6 9" id="KW-0812">Transmembrane</keyword>
<dbReference type="InterPro" id="IPR000537">
    <property type="entry name" value="UbiA_prenyltransferase"/>
</dbReference>
<dbReference type="Gene3D" id="1.10.357.140">
    <property type="entry name" value="UbiA prenyltransferase"/>
    <property type="match status" value="1"/>
</dbReference>
<dbReference type="GO" id="GO:0042371">
    <property type="term" value="P:vitamin K biosynthetic process"/>
    <property type="evidence" value="ECO:0007669"/>
    <property type="project" value="TreeGrafter"/>
</dbReference>
<dbReference type="InterPro" id="IPR026046">
    <property type="entry name" value="UBIAD1"/>
</dbReference>
<comment type="subcellular location">
    <subcellularLocation>
        <location evidence="1">Membrane</location>
        <topology evidence="1">Multi-pass membrane protein</topology>
    </subcellularLocation>
</comment>
<feature type="transmembrane region" description="Helical" evidence="9">
    <location>
        <begin position="173"/>
        <end position="194"/>
    </location>
</feature>
<accession>A0A5B8SVG4</accession>
<sequence length="297" mass="31503">MSYLTAILRSSRPSFLILAPLCVLLGILIASHQQVPLRALQIFLVFLGGLLAHAAVNWLNEYEDFRSGLDLTTSPTPFSGGSGALPSTPNAANGVLFASALSLTVVVAIGGYFLWLRGSGLFWLGLLGLVLVVAYTRWLTRSPWLCLLAPGLGFGPVMILGTLLALGGRIDSTALSVALVAWLLISELLLLNQFPDVEADRRNGRRHLPILLGKYRAAVLVVALLLGAYVVIGVALIAGWLPVPLSLALLVLPLALWLGAKILATCKTLPKLLPWMGVNVVTLLVTLGLLNLGLALG</sequence>
<protein>
    <submittedName>
        <fullName evidence="10">Prenyltransferase</fullName>
    </submittedName>
</protein>
<dbReference type="Pfam" id="PF01040">
    <property type="entry name" value="UbiA"/>
    <property type="match status" value="1"/>
</dbReference>
<keyword evidence="8 9" id="KW-0472">Membrane</keyword>
<evidence type="ECO:0000256" key="5">
    <source>
        <dbReference type="ARBA" id="ARBA00022679"/>
    </source>
</evidence>